<evidence type="ECO:0000313" key="3">
    <source>
        <dbReference type="EMBL" id="SDU78032.1"/>
    </source>
</evidence>
<dbReference type="GO" id="GO:0022904">
    <property type="term" value="P:respiratory electron transport chain"/>
    <property type="evidence" value="ECO:0007669"/>
    <property type="project" value="InterPro"/>
</dbReference>
<feature type="transmembrane region" description="Helical" evidence="1">
    <location>
        <begin position="144"/>
        <end position="162"/>
    </location>
</feature>
<feature type="transmembrane region" description="Helical" evidence="1">
    <location>
        <begin position="25"/>
        <end position="48"/>
    </location>
</feature>
<reference evidence="4" key="1">
    <citation type="submission" date="2016-10" db="EMBL/GenBank/DDBJ databases">
        <authorList>
            <person name="Varghese N."/>
            <person name="Submissions S."/>
        </authorList>
    </citation>
    <scope>NUCLEOTIDE SEQUENCE [LARGE SCALE GENOMIC DNA]</scope>
    <source>
        <strain evidence="4">DSM 45079</strain>
    </source>
</reference>
<dbReference type="PRINTS" id="PR00407">
    <property type="entry name" value="EUMOPTERIN"/>
</dbReference>
<dbReference type="EMBL" id="LT629791">
    <property type="protein sequence ID" value="SDU78032.1"/>
    <property type="molecule type" value="Genomic_DNA"/>
</dbReference>
<dbReference type="AlphaFoldDB" id="A0A1H2LB51"/>
<keyword evidence="1" id="KW-0472">Membrane</keyword>
<dbReference type="SUPFAM" id="SSF81342">
    <property type="entry name" value="Transmembrane di-heme cytochromes"/>
    <property type="match status" value="1"/>
</dbReference>
<organism evidence="3 4">
    <name type="scientific">Jiangella alkaliphila</name>
    <dbReference type="NCBI Taxonomy" id="419479"/>
    <lineage>
        <taxon>Bacteria</taxon>
        <taxon>Bacillati</taxon>
        <taxon>Actinomycetota</taxon>
        <taxon>Actinomycetes</taxon>
        <taxon>Jiangellales</taxon>
        <taxon>Jiangellaceae</taxon>
        <taxon>Jiangella</taxon>
    </lineage>
</organism>
<protein>
    <submittedName>
        <fullName evidence="3">Oxidoreductase molybdopterin binding domain-containing protein</fullName>
    </submittedName>
</protein>
<dbReference type="PANTHER" id="PTHR43032">
    <property type="entry name" value="PROTEIN-METHIONINE-SULFOXIDE REDUCTASE"/>
    <property type="match status" value="1"/>
</dbReference>
<dbReference type="PROSITE" id="PS51257">
    <property type="entry name" value="PROKAR_LIPOPROTEIN"/>
    <property type="match status" value="1"/>
</dbReference>
<dbReference type="GO" id="GO:0016020">
    <property type="term" value="C:membrane"/>
    <property type="evidence" value="ECO:0007669"/>
    <property type="project" value="InterPro"/>
</dbReference>
<feature type="transmembrane region" description="Helical" evidence="1">
    <location>
        <begin position="68"/>
        <end position="90"/>
    </location>
</feature>
<dbReference type="InterPro" id="IPR000572">
    <property type="entry name" value="OxRdtase_Mopterin-bd_dom"/>
</dbReference>
<keyword evidence="1" id="KW-0812">Transmembrane</keyword>
<dbReference type="CDD" id="cd00321">
    <property type="entry name" value="SO_family_Moco"/>
    <property type="match status" value="1"/>
</dbReference>
<keyword evidence="1" id="KW-1133">Transmembrane helix</keyword>
<dbReference type="InterPro" id="IPR008335">
    <property type="entry name" value="Mopterin_OxRdtase_euk"/>
</dbReference>
<dbReference type="InterPro" id="IPR036374">
    <property type="entry name" value="OxRdtase_Mopterin-bd_sf"/>
</dbReference>
<feature type="domain" description="Oxidoreductase molybdopterin-binding" evidence="2">
    <location>
        <begin position="251"/>
        <end position="384"/>
    </location>
</feature>
<dbReference type="GO" id="GO:0016491">
    <property type="term" value="F:oxidoreductase activity"/>
    <property type="evidence" value="ECO:0007669"/>
    <property type="project" value="InterPro"/>
</dbReference>
<accession>A0A1H2LB51</accession>
<evidence type="ECO:0000313" key="4">
    <source>
        <dbReference type="Proteomes" id="UP000182977"/>
    </source>
</evidence>
<evidence type="ECO:0000259" key="2">
    <source>
        <dbReference type="Pfam" id="PF00174"/>
    </source>
</evidence>
<dbReference type="RefSeq" id="WP_197683363.1">
    <property type="nucleotide sequence ID" value="NZ_LBMC01000044.1"/>
</dbReference>
<feature type="transmembrane region" description="Helical" evidence="1">
    <location>
        <begin position="111"/>
        <end position="132"/>
    </location>
</feature>
<dbReference type="InterPro" id="IPR016174">
    <property type="entry name" value="Di-haem_cyt_TM"/>
</dbReference>
<keyword evidence="4" id="KW-1185">Reference proteome</keyword>
<name>A0A1H2LB51_9ACTN</name>
<gene>
    <name evidence="3" type="ORF">SAMN04488563_5691</name>
</gene>
<proteinExistence type="predicted"/>
<dbReference type="SUPFAM" id="SSF56524">
    <property type="entry name" value="Oxidoreductase molybdopterin-binding domain"/>
    <property type="match status" value="1"/>
</dbReference>
<dbReference type="Gene3D" id="3.90.420.10">
    <property type="entry name" value="Oxidoreductase, molybdopterin-binding domain"/>
    <property type="match status" value="1"/>
</dbReference>
<evidence type="ECO:0000256" key="1">
    <source>
        <dbReference type="SAM" id="Phobius"/>
    </source>
</evidence>
<dbReference type="Proteomes" id="UP000182977">
    <property type="component" value="Chromosome I"/>
</dbReference>
<sequence length="386" mass="41175">MNPLRTVAAARDEALRRPVHDARTAAILGIALGCCFLVCFLTGLYSHLQQHPVGWLPIPPRPASLYRVTQGLHVATGFATVPLLLAKLWSVYPRLFRWPPVSNAAHAVERLMLVPLVCGAVFQLFSGVANVSRWYPWGFYFPAAHYWVAWITIGALVAHVGAKASVARAALSRPGDPVAAAAPCALGRRGFLGAVAAAAGVVTVTTAGQTLTPLRPLTLFAQRRPDIGVQGLPVNRSAVQAGVVEAAGDPGFRLRVTGAVAGPVELTAGELDRLARREAELPIACVEGWSASARWRGVPVTDLLAAAGADVDDGVTVRVESLQAGGRYRASELNHLQVRDLDTMLAVALNGERLDLDHGYPCRLIAPNRAGVLQTKWVHELVVIRA</sequence>
<dbReference type="STRING" id="419479.SAMN04488563_5691"/>
<dbReference type="PANTHER" id="PTHR43032:SF2">
    <property type="entry name" value="BLL0505 PROTEIN"/>
    <property type="match status" value="1"/>
</dbReference>
<dbReference type="Pfam" id="PF00174">
    <property type="entry name" value="Oxidored_molyb"/>
    <property type="match status" value="1"/>
</dbReference>